<proteinExistence type="predicted"/>
<organism evidence="1 2">
    <name type="scientific">Tuber borchii</name>
    <name type="common">White truffle</name>
    <dbReference type="NCBI Taxonomy" id="42251"/>
    <lineage>
        <taxon>Eukaryota</taxon>
        <taxon>Fungi</taxon>
        <taxon>Dikarya</taxon>
        <taxon>Ascomycota</taxon>
        <taxon>Pezizomycotina</taxon>
        <taxon>Pezizomycetes</taxon>
        <taxon>Pezizales</taxon>
        <taxon>Tuberaceae</taxon>
        <taxon>Tuber</taxon>
    </lineage>
</organism>
<sequence length="230" mass="26829">MLPEQSKKVNFFFFSRVPVWPSPASTYFPFSHSTSDPYRAPWIVNQSISQPINQPNFHQRSSHKGGSKKAYAACCSRSFPLLPNSIQGRGRLKKKATARLLIPLPSLHPCQPQMNKKGKERHRNRICQEVRQRIDGGRVNPQAIFFFAESKIIKNLADRYKYHRCHCAVQYRGLRVSEARPLWLAHRPIGQSKSRISSTFVPRVRLTFFHHEFSSQDWLFLWLHTRNFGQ</sequence>
<gene>
    <name evidence="1" type="ORF">B9Z19DRAFT_795311</name>
</gene>
<accession>A0A2T6ZWB5</accession>
<keyword evidence="2" id="KW-1185">Reference proteome</keyword>
<dbReference type="AlphaFoldDB" id="A0A2T6ZWB5"/>
<dbReference type="Proteomes" id="UP000244722">
    <property type="component" value="Unassembled WGS sequence"/>
</dbReference>
<evidence type="ECO:0000313" key="1">
    <source>
        <dbReference type="EMBL" id="PUU79734.1"/>
    </source>
</evidence>
<protein>
    <submittedName>
        <fullName evidence="1">Uncharacterized protein</fullName>
    </submittedName>
</protein>
<comment type="caution">
    <text evidence="1">The sequence shown here is derived from an EMBL/GenBank/DDBJ whole genome shotgun (WGS) entry which is preliminary data.</text>
</comment>
<reference evidence="1 2" key="1">
    <citation type="submission" date="2017-04" db="EMBL/GenBank/DDBJ databases">
        <title>Draft genome sequence of Tuber borchii Vittad., a whitish edible truffle.</title>
        <authorList>
            <consortium name="DOE Joint Genome Institute"/>
            <person name="Murat C."/>
            <person name="Kuo A."/>
            <person name="Barry K.W."/>
            <person name="Clum A."/>
            <person name="Dockter R.B."/>
            <person name="Fauchery L."/>
            <person name="Iotti M."/>
            <person name="Kohler A."/>
            <person name="Labutti K."/>
            <person name="Lindquist E.A."/>
            <person name="Lipzen A."/>
            <person name="Ohm R.A."/>
            <person name="Wang M."/>
            <person name="Grigoriev I.V."/>
            <person name="Zambonelli A."/>
            <person name="Martin F.M."/>
        </authorList>
    </citation>
    <scope>NUCLEOTIDE SEQUENCE [LARGE SCALE GENOMIC DNA]</scope>
    <source>
        <strain evidence="1 2">Tbo3840</strain>
    </source>
</reference>
<name>A0A2T6ZWB5_TUBBO</name>
<dbReference type="EMBL" id="NESQ01000083">
    <property type="protein sequence ID" value="PUU79734.1"/>
    <property type="molecule type" value="Genomic_DNA"/>
</dbReference>
<evidence type="ECO:0000313" key="2">
    <source>
        <dbReference type="Proteomes" id="UP000244722"/>
    </source>
</evidence>